<evidence type="ECO:0000256" key="7">
    <source>
        <dbReference type="ARBA" id="ARBA00023136"/>
    </source>
</evidence>
<comment type="similarity">
    <text evidence="2 11">Belongs to the glypican family.</text>
</comment>
<organism evidence="13 14">
    <name type="scientific">Holothuria leucospilota</name>
    <name type="common">Black long sea cucumber</name>
    <name type="synonym">Mertensiothuria leucospilota</name>
    <dbReference type="NCBI Taxonomy" id="206669"/>
    <lineage>
        <taxon>Eukaryota</taxon>
        <taxon>Metazoa</taxon>
        <taxon>Echinodermata</taxon>
        <taxon>Eleutherozoa</taxon>
        <taxon>Echinozoa</taxon>
        <taxon>Holothuroidea</taxon>
        <taxon>Aspidochirotacea</taxon>
        <taxon>Aspidochirotida</taxon>
        <taxon>Holothuriidae</taxon>
        <taxon>Holothuria</taxon>
    </lineage>
</organism>
<dbReference type="InterPro" id="IPR001863">
    <property type="entry name" value="Glypican"/>
</dbReference>
<dbReference type="PANTHER" id="PTHR10822:SF29">
    <property type="entry name" value="DIVISION ABNORMALLY DELAYED PROTEIN"/>
    <property type="match status" value="1"/>
</dbReference>
<keyword evidence="4" id="KW-0336">GPI-anchor</keyword>
<comment type="caution">
    <text evidence="13">The sequence shown here is derived from an EMBL/GenBank/DDBJ whole genome shotgun (WGS) entry which is preliminary data.</text>
</comment>
<dbReference type="PROSITE" id="PS01207">
    <property type="entry name" value="GLYPICAN"/>
    <property type="match status" value="1"/>
</dbReference>
<evidence type="ECO:0000256" key="8">
    <source>
        <dbReference type="ARBA" id="ARBA00023180"/>
    </source>
</evidence>
<comment type="subcellular location">
    <subcellularLocation>
        <location evidence="1">Cell membrane</location>
        <topology evidence="1">Lipid-anchor</topology>
        <topology evidence="1">GPI-anchor</topology>
    </subcellularLocation>
</comment>
<feature type="region of interest" description="Disordered" evidence="12">
    <location>
        <begin position="347"/>
        <end position="428"/>
    </location>
</feature>
<evidence type="ECO:0000256" key="2">
    <source>
        <dbReference type="ARBA" id="ARBA00010260"/>
    </source>
</evidence>
<sequence>MHRSVELLFIDLQAYLQGHSVNIETSLQDFFDELFPHAYAWSINVGRLNDNYMQCLRRQRSAISPFGHGDNVLSANLQNSLKVTRALLQSLKLGTEVLNTTEHMPLSSRCKQVLTTMRYCPYCQGIPYTRPCHGFCLNVMKGCLANFMDLDIYWTEYVISVVDLIRKSMSSDFDLQQIMHSLDARINQAINYAVTNKDPIIHAVLERCGPPPQMRPNTHSDYAFNSPPINVPIAPNPGIPLDERLLNFVQTLDNSKGMYRNLPDSLCLDNTMSTQINVNCWNGNTVGRYTEQVIGDGTVAQQWNPEVPLTGREPELVHALMLMNKLQHAARATKRILESFEEDDEYMYSGSGSGDEMGSGCIDSDDEDCFPSSGDDLDSRAGSRGPPRVTPTNTDQRFNPTSGPADKTNRFGNRQGENVGPTKPSHSSRSTQCFVLVVLVAFTSLAMTRFS</sequence>
<dbReference type="GO" id="GO:0098552">
    <property type="term" value="C:side of membrane"/>
    <property type="evidence" value="ECO:0007669"/>
    <property type="project" value="UniProtKB-KW"/>
</dbReference>
<keyword evidence="3" id="KW-1003">Cell membrane</keyword>
<dbReference type="InterPro" id="IPR019803">
    <property type="entry name" value="Glypican_CS"/>
</dbReference>
<dbReference type="GO" id="GO:0005576">
    <property type="term" value="C:extracellular region"/>
    <property type="evidence" value="ECO:0007669"/>
    <property type="project" value="TreeGrafter"/>
</dbReference>
<name>A0A9Q1H0F6_HOLLE</name>
<keyword evidence="7" id="KW-0472">Membrane</keyword>
<dbReference type="EMBL" id="JAIZAY010000013">
    <property type="protein sequence ID" value="KAJ8030477.1"/>
    <property type="molecule type" value="Genomic_DNA"/>
</dbReference>
<reference evidence="13" key="1">
    <citation type="submission" date="2021-10" db="EMBL/GenBank/DDBJ databases">
        <title>Tropical sea cucumber genome reveals ecological adaptation and Cuvierian tubules defense mechanism.</title>
        <authorList>
            <person name="Chen T."/>
        </authorList>
    </citation>
    <scope>NUCLEOTIDE SEQUENCE</scope>
    <source>
        <strain evidence="13">Nanhai2018</strain>
        <tissue evidence="13">Muscle</tissue>
    </source>
</reference>
<dbReference type="AlphaFoldDB" id="A0A9Q1H0F6"/>
<dbReference type="PANTHER" id="PTHR10822">
    <property type="entry name" value="GLYPICAN"/>
    <property type="match status" value="1"/>
</dbReference>
<dbReference type="Pfam" id="PF01153">
    <property type="entry name" value="Glypican"/>
    <property type="match status" value="1"/>
</dbReference>
<evidence type="ECO:0000256" key="10">
    <source>
        <dbReference type="ARBA" id="ARBA00023288"/>
    </source>
</evidence>
<keyword evidence="5" id="KW-0732">Signal</keyword>
<feature type="compositionally biased region" description="Polar residues" evidence="12">
    <location>
        <begin position="390"/>
        <end position="402"/>
    </location>
</feature>
<dbReference type="GO" id="GO:0016477">
    <property type="term" value="P:cell migration"/>
    <property type="evidence" value="ECO:0007669"/>
    <property type="project" value="TreeGrafter"/>
</dbReference>
<keyword evidence="6" id="KW-0654">Proteoglycan</keyword>
<proteinExistence type="inferred from homology"/>
<evidence type="ECO:0000256" key="9">
    <source>
        <dbReference type="ARBA" id="ARBA00023207"/>
    </source>
</evidence>
<evidence type="ECO:0000313" key="13">
    <source>
        <dbReference type="EMBL" id="KAJ8030477.1"/>
    </source>
</evidence>
<keyword evidence="10" id="KW-0449">Lipoprotein</keyword>
<evidence type="ECO:0000256" key="12">
    <source>
        <dbReference type="SAM" id="MobiDB-lite"/>
    </source>
</evidence>
<evidence type="ECO:0000256" key="4">
    <source>
        <dbReference type="ARBA" id="ARBA00022622"/>
    </source>
</evidence>
<keyword evidence="9" id="KW-0357">Heparan sulfate</keyword>
<keyword evidence="14" id="KW-1185">Reference proteome</keyword>
<dbReference type="OrthoDB" id="10055565at2759"/>
<dbReference type="GO" id="GO:0005886">
    <property type="term" value="C:plasma membrane"/>
    <property type="evidence" value="ECO:0007669"/>
    <property type="project" value="UniProtKB-SubCell"/>
</dbReference>
<evidence type="ECO:0000256" key="6">
    <source>
        <dbReference type="ARBA" id="ARBA00022974"/>
    </source>
</evidence>
<dbReference type="GO" id="GO:1905475">
    <property type="term" value="P:regulation of protein localization to membrane"/>
    <property type="evidence" value="ECO:0007669"/>
    <property type="project" value="TreeGrafter"/>
</dbReference>
<evidence type="ECO:0000256" key="11">
    <source>
        <dbReference type="RuleBase" id="RU003518"/>
    </source>
</evidence>
<evidence type="ECO:0000256" key="5">
    <source>
        <dbReference type="ARBA" id="ARBA00022729"/>
    </source>
</evidence>
<protein>
    <submittedName>
        <fullName evidence="13">Glypican-5</fullName>
    </submittedName>
</protein>
<accession>A0A9Q1H0F6</accession>
<dbReference type="Proteomes" id="UP001152320">
    <property type="component" value="Chromosome 13"/>
</dbReference>
<gene>
    <name evidence="13" type="ORF">HOLleu_26913</name>
</gene>
<dbReference type="GO" id="GO:0009986">
    <property type="term" value="C:cell surface"/>
    <property type="evidence" value="ECO:0007669"/>
    <property type="project" value="TreeGrafter"/>
</dbReference>
<keyword evidence="8" id="KW-0325">Glycoprotein</keyword>
<evidence type="ECO:0000313" key="14">
    <source>
        <dbReference type="Proteomes" id="UP001152320"/>
    </source>
</evidence>
<evidence type="ECO:0000256" key="3">
    <source>
        <dbReference type="ARBA" id="ARBA00022475"/>
    </source>
</evidence>
<dbReference type="GO" id="GO:0090263">
    <property type="term" value="P:positive regulation of canonical Wnt signaling pathway"/>
    <property type="evidence" value="ECO:0007669"/>
    <property type="project" value="TreeGrafter"/>
</dbReference>
<evidence type="ECO:0000256" key="1">
    <source>
        <dbReference type="ARBA" id="ARBA00004609"/>
    </source>
</evidence>